<proteinExistence type="predicted"/>
<dbReference type="Gene3D" id="3.40.30.10">
    <property type="entry name" value="Glutaredoxin"/>
    <property type="match status" value="1"/>
</dbReference>
<reference evidence="3 4" key="1">
    <citation type="journal article" date="2017" name="Gigascience">
        <title>Draft genome of the honey bee ectoparasitic mite, Tropilaelaps mercedesae, is shaped by the parasitic life history.</title>
        <authorList>
            <person name="Dong X."/>
            <person name="Armstrong S.D."/>
            <person name="Xia D."/>
            <person name="Makepeace B.L."/>
            <person name="Darby A.C."/>
            <person name="Kadowaki T."/>
        </authorList>
    </citation>
    <scope>NUCLEOTIDE SEQUENCE [LARGE SCALE GENOMIC DNA]</scope>
    <source>
        <strain evidence="3">Wuxi-XJTLU</strain>
    </source>
</reference>
<dbReference type="GO" id="GO:0004791">
    <property type="term" value="F:thioredoxin-disulfide reductase (NADPH) activity"/>
    <property type="evidence" value="ECO:0007669"/>
    <property type="project" value="TreeGrafter"/>
</dbReference>
<evidence type="ECO:0000256" key="2">
    <source>
        <dbReference type="ARBA" id="ARBA00023284"/>
    </source>
</evidence>
<evidence type="ECO:0000313" key="3">
    <source>
        <dbReference type="EMBL" id="OQR78300.1"/>
    </source>
</evidence>
<dbReference type="Pfam" id="PF10262">
    <property type="entry name" value="Rdx"/>
    <property type="match status" value="1"/>
</dbReference>
<dbReference type="SUPFAM" id="SSF52833">
    <property type="entry name" value="Thioredoxin-like"/>
    <property type="match status" value="1"/>
</dbReference>
<dbReference type="NCBIfam" id="TIGR02174">
    <property type="entry name" value="CXXU_selWTH"/>
    <property type="match status" value="1"/>
</dbReference>
<name>A0A1V9XXV7_9ACAR</name>
<dbReference type="InterPro" id="IPR036249">
    <property type="entry name" value="Thioredoxin-like_sf"/>
</dbReference>
<gene>
    <name evidence="3" type="ORF">BIW11_06498</name>
</gene>
<dbReference type="GO" id="GO:0045454">
    <property type="term" value="P:cell redox homeostasis"/>
    <property type="evidence" value="ECO:0007669"/>
    <property type="project" value="TreeGrafter"/>
</dbReference>
<dbReference type="InterPro" id="IPR019389">
    <property type="entry name" value="Selenoprotein_T"/>
</dbReference>
<sequence length="249" mass="28404">MHIRDKCERAPIFSKRDEVVNEKVVHHTGYRRITKSYEDKINISLYISLYKQPLFHDVTRICAELLSNPCLRCSRSKGNPKASHTSRTECAAGTYASDRLLVLSTSGYHRALQQYISLLSEKYQGQVLARGEAFQHAAWAHYVSYALTSLKLALAGLLLFKVNILSRLQSRYPRVVEFTINNRMLVTISVFLLISTLEAKLTSTGHFEIYYNDVPVWSKLASGRFPSPGELFQIIDHQILIKNTPRISL</sequence>
<dbReference type="InParanoid" id="A0A1V9XXV7"/>
<keyword evidence="2" id="KW-0676">Redox-active center</keyword>
<organism evidence="3 4">
    <name type="scientific">Tropilaelaps mercedesae</name>
    <dbReference type="NCBI Taxonomy" id="418985"/>
    <lineage>
        <taxon>Eukaryota</taxon>
        <taxon>Metazoa</taxon>
        <taxon>Ecdysozoa</taxon>
        <taxon>Arthropoda</taxon>
        <taxon>Chelicerata</taxon>
        <taxon>Arachnida</taxon>
        <taxon>Acari</taxon>
        <taxon>Parasitiformes</taxon>
        <taxon>Mesostigmata</taxon>
        <taxon>Gamasina</taxon>
        <taxon>Dermanyssoidea</taxon>
        <taxon>Laelapidae</taxon>
        <taxon>Tropilaelaps</taxon>
    </lineage>
</organism>
<dbReference type="STRING" id="418985.A0A1V9XXV7"/>
<keyword evidence="1" id="KW-0732">Signal</keyword>
<evidence type="ECO:0000256" key="1">
    <source>
        <dbReference type="ARBA" id="ARBA00022729"/>
    </source>
</evidence>
<protein>
    <submittedName>
        <fullName evidence="3">SelT protein-like</fullName>
    </submittedName>
</protein>
<dbReference type="PANTHER" id="PTHR13544:SF0">
    <property type="entry name" value="THIOREDOXIN REDUCTASE-LIKE SELENOPROTEIN T"/>
    <property type="match status" value="1"/>
</dbReference>
<comment type="caution">
    <text evidence="3">The sequence shown here is derived from an EMBL/GenBank/DDBJ whole genome shotgun (WGS) entry which is preliminary data.</text>
</comment>
<dbReference type="OrthoDB" id="60822at2759"/>
<accession>A0A1V9XXV7</accession>
<dbReference type="InterPro" id="IPR011893">
    <property type="entry name" value="Selenoprotein_Rdx-typ"/>
</dbReference>
<evidence type="ECO:0000313" key="4">
    <source>
        <dbReference type="Proteomes" id="UP000192247"/>
    </source>
</evidence>
<dbReference type="AlphaFoldDB" id="A0A1V9XXV7"/>
<dbReference type="GO" id="GO:0005789">
    <property type="term" value="C:endoplasmic reticulum membrane"/>
    <property type="evidence" value="ECO:0007669"/>
    <property type="project" value="TreeGrafter"/>
</dbReference>
<keyword evidence="4" id="KW-1185">Reference proteome</keyword>
<dbReference type="Proteomes" id="UP000192247">
    <property type="component" value="Unassembled WGS sequence"/>
</dbReference>
<dbReference type="PANTHER" id="PTHR13544">
    <property type="entry name" value="SELENOPROTEIN T"/>
    <property type="match status" value="1"/>
</dbReference>
<dbReference type="EMBL" id="MNPL01002405">
    <property type="protein sequence ID" value="OQR78300.1"/>
    <property type="molecule type" value="Genomic_DNA"/>
</dbReference>